<dbReference type="InterPro" id="IPR014031">
    <property type="entry name" value="Ketoacyl_synth_C"/>
</dbReference>
<dbReference type="Gene3D" id="3.40.47.10">
    <property type="match status" value="1"/>
</dbReference>
<dbReference type="AlphaFoldDB" id="A0A7T0BRQ8"/>
<name>A0A7T0BRQ8_9BACT</name>
<feature type="domain" description="Beta-ketoacyl synthase C-terminal" evidence="1">
    <location>
        <begin position="2"/>
        <end position="43"/>
    </location>
</feature>
<evidence type="ECO:0000313" key="2">
    <source>
        <dbReference type="EMBL" id="QPJ58609.1"/>
    </source>
</evidence>
<dbReference type="KEGG" id="psup:E5P55_01250"/>
<accession>A0A7T0BRQ8</accession>
<organism evidence="2 3">
    <name type="scientific">Candidatus Pinguicoccus supinus</name>
    <dbReference type="NCBI Taxonomy" id="2529394"/>
    <lineage>
        <taxon>Bacteria</taxon>
        <taxon>Pseudomonadati</taxon>
        <taxon>Verrucomicrobiota</taxon>
        <taxon>Candidatus Pinguicoccus</taxon>
    </lineage>
</organism>
<dbReference type="EMBL" id="CP039370">
    <property type="protein sequence ID" value="QPJ58609.1"/>
    <property type="molecule type" value="Genomic_DNA"/>
</dbReference>
<dbReference type="SUPFAM" id="SSF53901">
    <property type="entry name" value="Thiolase-like"/>
    <property type="match status" value="1"/>
</dbReference>
<evidence type="ECO:0000259" key="1">
    <source>
        <dbReference type="Pfam" id="PF02801"/>
    </source>
</evidence>
<gene>
    <name evidence="2" type="ORF">E5P55_01250</name>
</gene>
<keyword evidence="3" id="KW-1185">Reference proteome</keyword>
<dbReference type="Pfam" id="PF02801">
    <property type="entry name" value="Ketoacyl-synt_C"/>
    <property type="match status" value="1"/>
</dbReference>
<protein>
    <recommendedName>
        <fullName evidence="1">Beta-ketoacyl synthase C-terminal domain-containing protein</fullName>
    </recommendedName>
</protein>
<evidence type="ECO:0000313" key="3">
    <source>
        <dbReference type="Proteomes" id="UP000594451"/>
    </source>
</evidence>
<reference evidence="2 3" key="1">
    <citation type="journal article" date="2020" name="Sci. Rep.">
        <title>Morphology, ultrastructure, genomics, and phylogeny of Euplotes vanleeuwenhoeki sp. nov. and its ultra-reduced endosymbiont Candidatus Pinguicoccus supinus sp. nov.</title>
        <authorList>
            <person name="Serra V."/>
            <person name="Gammuto L."/>
            <person name="Nitla V."/>
            <person name="Castelli M."/>
            <person name="Lanzoni O."/>
            <person name="Sassera D."/>
            <person name="Bandi C."/>
            <person name="Sandeep B.V."/>
            <person name="Verni F."/>
            <person name="Modeo L."/>
            <person name="Petroni G."/>
        </authorList>
    </citation>
    <scope>NUCLEOTIDE SEQUENCE [LARGE SCALE GENOMIC DNA]</scope>
    <source>
        <strain evidence="2 3">KKR18_Esm</strain>
    </source>
</reference>
<dbReference type="Proteomes" id="UP000594451">
    <property type="component" value="Chromosome"/>
</dbReference>
<dbReference type="GO" id="GO:0016746">
    <property type="term" value="F:acyltransferase activity"/>
    <property type="evidence" value="ECO:0007669"/>
    <property type="project" value="InterPro"/>
</dbReference>
<sequence>MVAPDKEGLGLLRCINIALKSSRLNISCIDYINAHATSTLLGD</sequence>
<proteinExistence type="predicted"/>
<dbReference type="InterPro" id="IPR016039">
    <property type="entry name" value="Thiolase-like"/>
</dbReference>